<feature type="signal peptide" evidence="2">
    <location>
        <begin position="1"/>
        <end position="18"/>
    </location>
</feature>
<feature type="compositionally biased region" description="Low complexity" evidence="1">
    <location>
        <begin position="57"/>
        <end position="74"/>
    </location>
</feature>
<evidence type="ECO:0000313" key="4">
    <source>
        <dbReference type="Proteomes" id="UP000275267"/>
    </source>
</evidence>
<keyword evidence="2" id="KW-0732">Signal</keyword>
<evidence type="ECO:0000256" key="1">
    <source>
        <dbReference type="SAM" id="MobiDB-lite"/>
    </source>
</evidence>
<reference evidence="4" key="1">
    <citation type="journal article" date="2019" name="Nat. Commun.">
        <title>The genome of broomcorn millet.</title>
        <authorList>
            <person name="Zou C."/>
            <person name="Miki D."/>
            <person name="Li D."/>
            <person name="Tang Q."/>
            <person name="Xiao L."/>
            <person name="Rajput S."/>
            <person name="Deng P."/>
            <person name="Jia W."/>
            <person name="Huang R."/>
            <person name="Zhang M."/>
            <person name="Sun Y."/>
            <person name="Hu J."/>
            <person name="Fu X."/>
            <person name="Schnable P.S."/>
            <person name="Li F."/>
            <person name="Zhang H."/>
            <person name="Feng B."/>
            <person name="Zhu X."/>
            <person name="Liu R."/>
            <person name="Schnable J.C."/>
            <person name="Zhu J.-K."/>
            <person name="Zhang H."/>
        </authorList>
    </citation>
    <scope>NUCLEOTIDE SEQUENCE [LARGE SCALE GENOMIC DNA]</scope>
</reference>
<evidence type="ECO:0000256" key="2">
    <source>
        <dbReference type="SAM" id="SignalP"/>
    </source>
</evidence>
<dbReference type="EMBL" id="PQIB02000003">
    <property type="protein sequence ID" value="RLN30205.1"/>
    <property type="molecule type" value="Genomic_DNA"/>
</dbReference>
<gene>
    <name evidence="3" type="ORF">C2845_PM05G14270</name>
</gene>
<name>A0A3L6T2W3_PANMI</name>
<accession>A0A3L6T2W3</accession>
<dbReference type="AlphaFoldDB" id="A0A3L6T2W3"/>
<feature type="region of interest" description="Disordered" evidence="1">
    <location>
        <begin position="25"/>
        <end position="74"/>
    </location>
</feature>
<keyword evidence="4" id="KW-1185">Reference proteome</keyword>
<feature type="chain" id="PRO_5018150597" evidence="2">
    <location>
        <begin position="19"/>
        <end position="125"/>
    </location>
</feature>
<organism evidence="3 4">
    <name type="scientific">Panicum miliaceum</name>
    <name type="common">Proso millet</name>
    <name type="synonym">Broomcorn millet</name>
    <dbReference type="NCBI Taxonomy" id="4540"/>
    <lineage>
        <taxon>Eukaryota</taxon>
        <taxon>Viridiplantae</taxon>
        <taxon>Streptophyta</taxon>
        <taxon>Embryophyta</taxon>
        <taxon>Tracheophyta</taxon>
        <taxon>Spermatophyta</taxon>
        <taxon>Magnoliopsida</taxon>
        <taxon>Liliopsida</taxon>
        <taxon>Poales</taxon>
        <taxon>Poaceae</taxon>
        <taxon>PACMAD clade</taxon>
        <taxon>Panicoideae</taxon>
        <taxon>Panicodae</taxon>
        <taxon>Paniceae</taxon>
        <taxon>Panicinae</taxon>
        <taxon>Panicum</taxon>
        <taxon>Panicum sect. Panicum</taxon>
    </lineage>
</organism>
<proteinExistence type="predicted"/>
<sequence>MDAITGWLLADAVVVATSSTVVTPPLQRCTPRHQSPRPQRGAVAPSMNHGERPGPSSPAAAASEAPATPASLPPSSLACVLRHVAATYRRETWGPNSAGLLLREQEAGGGRWPTMGQRMGAGAAL</sequence>
<protein>
    <submittedName>
        <fullName evidence="3">Uncharacterized protein</fullName>
    </submittedName>
</protein>
<dbReference type="Proteomes" id="UP000275267">
    <property type="component" value="Unassembled WGS sequence"/>
</dbReference>
<comment type="caution">
    <text evidence="3">The sequence shown here is derived from an EMBL/GenBank/DDBJ whole genome shotgun (WGS) entry which is preliminary data.</text>
</comment>
<evidence type="ECO:0000313" key="3">
    <source>
        <dbReference type="EMBL" id="RLN30205.1"/>
    </source>
</evidence>